<evidence type="ECO:0000256" key="3">
    <source>
        <dbReference type="ARBA" id="ARBA00008981"/>
    </source>
</evidence>
<sequence length="430" mass="44741">MNHANSKSLFDAAQKVIPGGVNSPVRAFRSVGGNPLFFKGGEGAYLIDADDNRYVDYVGAWGPLILGHGSPLVVDALRKQLDQGIGYGASTEAEITIATKIVDIVPSIEKVRLTTSGTEATMSAIRVARGYTGRDAIVKFEGCYHGHADGLLVKAGSGALTLGEPDSLGVPKAYTDLTHVLPYNDAQAVEDFFAKHGDSIACLIVEPIAGNMNLVPPVPGFLETLRAVCDKHGTVLIFDEVMTGFRVARGGAQEVYGVTPDMTCLGKVIGGGLPVGAFGGRTDIMNMIAPLGAVYQAGTLSGSPLAVAAGICMLDAISQPGFYEGLGARAEQLMTGLKACAAAAGIPFTTNQVGGMFGCFFSEEDTVTNFAQVMACNSDHFQRYFHLMLDGGVYLAPSAFEAGFISIVHGDAELAATLAAAENAFAALAS</sequence>
<evidence type="ECO:0000256" key="7">
    <source>
        <dbReference type="HAMAP-Rule" id="MF_00375"/>
    </source>
</evidence>
<dbReference type="Gene3D" id="3.90.1150.10">
    <property type="entry name" value="Aspartate Aminotransferase, domain 1"/>
    <property type="match status" value="1"/>
</dbReference>
<evidence type="ECO:0000256" key="5">
    <source>
        <dbReference type="ARBA" id="ARBA00023235"/>
    </source>
</evidence>
<dbReference type="EMBL" id="LICD01000078">
    <property type="protein sequence ID" value="KRO81490.1"/>
    <property type="molecule type" value="Genomic_DNA"/>
</dbReference>
<dbReference type="CDD" id="cd00610">
    <property type="entry name" value="OAT_like"/>
    <property type="match status" value="1"/>
</dbReference>
<name>A0A0R2T7N6_9GAMM</name>
<dbReference type="Gene3D" id="3.40.640.10">
    <property type="entry name" value="Type I PLP-dependent aspartate aminotransferase-like (Major domain)"/>
    <property type="match status" value="1"/>
</dbReference>
<evidence type="ECO:0000256" key="1">
    <source>
        <dbReference type="ARBA" id="ARBA00001933"/>
    </source>
</evidence>
<dbReference type="HAMAP" id="MF_00375">
    <property type="entry name" value="HemL_aminotrans_3"/>
    <property type="match status" value="1"/>
</dbReference>
<dbReference type="Proteomes" id="UP000051242">
    <property type="component" value="Unassembled WGS sequence"/>
</dbReference>
<organism evidence="8 9">
    <name type="scientific">OM182 bacterium BACL3 MAG-120619-bin3</name>
    <dbReference type="NCBI Taxonomy" id="1655593"/>
    <lineage>
        <taxon>Bacteria</taxon>
        <taxon>Pseudomonadati</taxon>
        <taxon>Pseudomonadota</taxon>
        <taxon>Gammaproteobacteria</taxon>
        <taxon>OMG group</taxon>
        <taxon>OM182 clade</taxon>
    </lineage>
</organism>
<dbReference type="InterPro" id="IPR015421">
    <property type="entry name" value="PyrdxlP-dep_Trfase_major"/>
</dbReference>
<dbReference type="InterPro" id="IPR004639">
    <property type="entry name" value="4pyrrol_synth_GluAld_NH2Trfase"/>
</dbReference>
<dbReference type="GO" id="GO:0042286">
    <property type="term" value="F:glutamate-1-semialdehyde 2,1-aminomutase activity"/>
    <property type="evidence" value="ECO:0007669"/>
    <property type="project" value="UniProtKB-UniRule"/>
</dbReference>
<comment type="subunit">
    <text evidence="7">Homodimer.</text>
</comment>
<proteinExistence type="inferred from homology"/>
<evidence type="ECO:0000313" key="8">
    <source>
        <dbReference type="EMBL" id="KRO81490.1"/>
    </source>
</evidence>
<dbReference type="PROSITE" id="PS00600">
    <property type="entry name" value="AA_TRANSFER_CLASS_3"/>
    <property type="match status" value="1"/>
</dbReference>
<dbReference type="GO" id="GO:0005737">
    <property type="term" value="C:cytoplasm"/>
    <property type="evidence" value="ECO:0007669"/>
    <property type="project" value="UniProtKB-SubCell"/>
</dbReference>
<dbReference type="InterPro" id="IPR005814">
    <property type="entry name" value="Aminotrans_3"/>
</dbReference>
<comment type="cofactor">
    <cofactor evidence="1 7">
        <name>pyridoxal 5'-phosphate</name>
        <dbReference type="ChEBI" id="CHEBI:597326"/>
    </cofactor>
</comment>
<dbReference type="NCBIfam" id="NF000818">
    <property type="entry name" value="PRK00062.1"/>
    <property type="match status" value="1"/>
</dbReference>
<evidence type="ECO:0000256" key="6">
    <source>
        <dbReference type="ARBA" id="ARBA00023244"/>
    </source>
</evidence>
<keyword evidence="7" id="KW-0963">Cytoplasm</keyword>
<accession>A0A0R2T7N6</accession>
<dbReference type="GO" id="GO:0008483">
    <property type="term" value="F:transaminase activity"/>
    <property type="evidence" value="ECO:0007669"/>
    <property type="project" value="InterPro"/>
</dbReference>
<protein>
    <recommendedName>
        <fullName evidence="7">Glutamate-1-semialdehyde 2,1-aminomutase</fullName>
        <shortName evidence="7">GSA</shortName>
        <ecNumber evidence="7">5.4.3.8</ecNumber>
    </recommendedName>
    <alternativeName>
        <fullName evidence="7">Glutamate-1-semialdehyde aminotransferase</fullName>
        <shortName evidence="7">GSA-AT</shortName>
    </alternativeName>
</protein>
<comment type="similarity">
    <text evidence="3 7">Belongs to the class-III pyridoxal-phosphate-dependent aminotransferase family. HemL subfamily.</text>
</comment>
<evidence type="ECO:0000256" key="4">
    <source>
        <dbReference type="ARBA" id="ARBA00022898"/>
    </source>
</evidence>
<gene>
    <name evidence="7" type="primary">hemL</name>
    <name evidence="8" type="ORF">ABR85_10870</name>
</gene>
<dbReference type="EC" id="5.4.3.8" evidence="7"/>
<keyword evidence="4 7" id="KW-0663">Pyridoxal phosphate</keyword>
<comment type="subcellular location">
    <subcellularLocation>
        <location evidence="7">Cytoplasm</location>
    </subcellularLocation>
</comment>
<dbReference type="InterPro" id="IPR049704">
    <property type="entry name" value="Aminotrans_3_PPA_site"/>
</dbReference>
<dbReference type="PANTHER" id="PTHR43713:SF3">
    <property type="entry name" value="GLUTAMATE-1-SEMIALDEHYDE 2,1-AMINOMUTASE 1, CHLOROPLASTIC-RELATED"/>
    <property type="match status" value="1"/>
</dbReference>
<comment type="catalytic activity">
    <reaction evidence="7">
        <text>(S)-4-amino-5-oxopentanoate = 5-aminolevulinate</text>
        <dbReference type="Rhea" id="RHEA:14265"/>
        <dbReference type="ChEBI" id="CHEBI:57501"/>
        <dbReference type="ChEBI" id="CHEBI:356416"/>
        <dbReference type="EC" id="5.4.3.8"/>
    </reaction>
</comment>
<dbReference type="GO" id="GO:0030170">
    <property type="term" value="F:pyridoxal phosphate binding"/>
    <property type="evidence" value="ECO:0007669"/>
    <property type="project" value="InterPro"/>
</dbReference>
<dbReference type="UniPathway" id="UPA00251">
    <property type="reaction ID" value="UER00317"/>
</dbReference>
<dbReference type="InterPro" id="IPR015422">
    <property type="entry name" value="PyrdxlP-dep_Trfase_small"/>
</dbReference>
<feature type="modified residue" description="N6-(pyridoxal phosphate)lysine" evidence="7">
    <location>
        <position position="267"/>
    </location>
</feature>
<reference evidence="8 9" key="1">
    <citation type="submission" date="2015-10" db="EMBL/GenBank/DDBJ databases">
        <title>Metagenome-Assembled Genomes uncover a global brackish microbiome.</title>
        <authorList>
            <person name="Hugerth L.W."/>
            <person name="Larsson J."/>
            <person name="Alneberg J."/>
            <person name="Lindh M.V."/>
            <person name="Legrand C."/>
            <person name="Pinhassi J."/>
            <person name="Andersson A.F."/>
        </authorList>
    </citation>
    <scope>NUCLEOTIDE SEQUENCE [LARGE SCALE GENOMIC DNA]</scope>
    <source>
        <strain evidence="8">BACL22 MAG-120619-bin3</strain>
    </source>
</reference>
<dbReference type="SUPFAM" id="SSF53383">
    <property type="entry name" value="PLP-dependent transferases"/>
    <property type="match status" value="1"/>
</dbReference>
<dbReference type="PANTHER" id="PTHR43713">
    <property type="entry name" value="GLUTAMATE-1-SEMIALDEHYDE 2,1-AMINOMUTASE"/>
    <property type="match status" value="1"/>
</dbReference>
<keyword evidence="6 7" id="KW-0627">Porphyrin biosynthesis</keyword>
<evidence type="ECO:0000313" key="9">
    <source>
        <dbReference type="Proteomes" id="UP000051242"/>
    </source>
</evidence>
<dbReference type="NCBIfam" id="TIGR00713">
    <property type="entry name" value="hemL"/>
    <property type="match status" value="1"/>
</dbReference>
<dbReference type="FunFam" id="3.40.640.10:FF:000021">
    <property type="entry name" value="Glutamate-1-semialdehyde 2,1-aminomutase"/>
    <property type="match status" value="1"/>
</dbReference>
<dbReference type="Pfam" id="PF00202">
    <property type="entry name" value="Aminotran_3"/>
    <property type="match status" value="1"/>
</dbReference>
<dbReference type="InterPro" id="IPR015424">
    <property type="entry name" value="PyrdxlP-dep_Trfase"/>
</dbReference>
<dbReference type="GO" id="GO:0006782">
    <property type="term" value="P:protoporphyrinogen IX biosynthetic process"/>
    <property type="evidence" value="ECO:0007669"/>
    <property type="project" value="UniProtKB-UniRule"/>
</dbReference>
<evidence type="ECO:0000256" key="2">
    <source>
        <dbReference type="ARBA" id="ARBA00004819"/>
    </source>
</evidence>
<dbReference type="AlphaFoldDB" id="A0A0R2T7N6"/>
<comment type="caution">
    <text evidence="8">The sequence shown here is derived from an EMBL/GenBank/DDBJ whole genome shotgun (WGS) entry which is preliminary data.</text>
</comment>
<keyword evidence="5 7" id="KW-0413">Isomerase</keyword>
<comment type="pathway">
    <text evidence="2">Porphyrin-containing compound metabolism; protoporphyrin-IX biosynthesis; 5-aminolevulinate from L-glutamyl-tRNA(Glu): step 2/2.</text>
</comment>